<name>A0A371IZ01_9FIRM</name>
<dbReference type="AlphaFoldDB" id="A0A371IZ01"/>
<evidence type="ECO:0000313" key="1">
    <source>
        <dbReference type="EMBL" id="RDY25712.1"/>
    </source>
</evidence>
<gene>
    <name evidence="1" type="ORF">CHL78_016865</name>
</gene>
<dbReference type="OrthoDB" id="1747357at2"/>
<reference evidence="1 2" key="1">
    <citation type="journal article" date="2017" name="Genome Announc.">
        <title>Draft Genome Sequence of Romboutsia weinsteinii sp. nov. Strain CCRI-19649(T) Isolated from Surface Water.</title>
        <authorList>
            <person name="Maheux A.F."/>
            <person name="Boudreau D.K."/>
            <person name="Berube E."/>
            <person name="Boissinot M."/>
            <person name="Cantin P."/>
            <person name="Raymond F."/>
            <person name="Corbeil J."/>
            <person name="Omar R.F."/>
            <person name="Bergeron M.G."/>
        </authorList>
    </citation>
    <scope>NUCLEOTIDE SEQUENCE [LARGE SCALE GENOMIC DNA]</scope>
    <source>
        <strain evidence="1 2">CCRI-19649</strain>
    </source>
</reference>
<dbReference type="EMBL" id="NOJY02000052">
    <property type="protein sequence ID" value="RDY25712.1"/>
    <property type="molecule type" value="Genomic_DNA"/>
</dbReference>
<dbReference type="RefSeq" id="WP_094367356.1">
    <property type="nucleotide sequence ID" value="NZ_NOJY02000052.1"/>
</dbReference>
<organism evidence="1 2">
    <name type="scientific">Romboutsia weinsteinii</name>
    <dbReference type="NCBI Taxonomy" id="2020949"/>
    <lineage>
        <taxon>Bacteria</taxon>
        <taxon>Bacillati</taxon>
        <taxon>Bacillota</taxon>
        <taxon>Clostridia</taxon>
        <taxon>Peptostreptococcales</taxon>
        <taxon>Peptostreptococcaceae</taxon>
        <taxon>Romboutsia</taxon>
    </lineage>
</organism>
<accession>A0A371IZ01</accession>
<dbReference type="Proteomes" id="UP000215694">
    <property type="component" value="Unassembled WGS sequence"/>
</dbReference>
<evidence type="ECO:0000313" key="2">
    <source>
        <dbReference type="Proteomes" id="UP000215694"/>
    </source>
</evidence>
<proteinExistence type="predicted"/>
<keyword evidence="2" id="KW-1185">Reference proteome</keyword>
<protein>
    <submittedName>
        <fullName evidence="1">Uncharacterized protein</fullName>
    </submittedName>
</protein>
<sequence length="240" mass="28131">MIFDCFYYPKLDNALITKSNKNLKEFNFGDEVPTKTLYYNYGKSFAIYQGGEFYVVEDSILKKIINSDELMYPLKLVFNGGTQLTVFTPNDLPSVRLTLKGEFEAEKELGNLFFLSMMLNRKIKNIQYKVMSDLTNSARDCNFINQEIDTQTKDLFEDLKIVEGRFYSLTLQNPNIKDAYLDYMNFGAKEDILELGINKYFEEGTQEHSEHMLKSLVWKSKPIYPKFKLDHFINSCNYRI</sequence>
<comment type="caution">
    <text evidence="1">The sequence shown here is derived from an EMBL/GenBank/DDBJ whole genome shotgun (WGS) entry which is preliminary data.</text>
</comment>